<name>A0A345UHX2_9BACT</name>
<dbReference type="AlphaFoldDB" id="A0A345UHX2"/>
<dbReference type="KEGG" id="cprv:CYPRO_0791"/>
<proteinExistence type="predicted"/>
<gene>
    <name evidence="1" type="ORF">CYPRO_0791</name>
</gene>
<reference evidence="1 2" key="1">
    <citation type="submission" date="2018-03" db="EMBL/GenBank/DDBJ databases">
        <title>Phenotypic and genomic properties of Cyclonatronum proteinivorum gen. nov., sp. nov., a haloalkaliphilic bacteroidete from soda lakes possessing Na+-translocating rhodopsin.</title>
        <authorList>
            <person name="Toshchakov S.V."/>
            <person name="Korzhenkov A."/>
            <person name="Samarov N.I."/>
            <person name="Kublanov I.V."/>
            <person name="Muntyan M.S."/>
            <person name="Sorokin D.Y."/>
        </authorList>
    </citation>
    <scope>NUCLEOTIDE SEQUENCE [LARGE SCALE GENOMIC DNA]</scope>
    <source>
        <strain evidence="1 2">Omega</strain>
    </source>
</reference>
<evidence type="ECO:0008006" key="3">
    <source>
        <dbReference type="Google" id="ProtNLM"/>
    </source>
</evidence>
<sequence>MRVRFRFILFIAPLMRLTFFTGLALMVFLTACSGGKSTLTDEAPAVSLENVRNLMIFHDAQAVNQSTLNFDVSWAEITQTEVIGTGICVHTEPNPTIRHTCVSAPVLSGRAELQVSGLDSGITYFARPYLTTAYETRYGPMKEIQTDEFSVIRVTSSDLISFARSARSAVLRGIVTGTSPDGIMRRGFVWGSEDRMSQPEETVEIPDGRPFQLPLTNLQFGVDYFFRAFAITEKGTVFGETIRFTFPPYEIGEIGPAGGIIFYYDENNRFPFTFLEAAPAGWGGLSDDIRAEFPCYNQFLEATNYRLGDGRANLQKLLDRCSQSDNNIAKIVAELNIDGYADWFIPSRAELEIMLNTLYVSGQNKAGLSNEFYWSSTEQDDGAAWGIFMGTGNHRLLPKWMQERVRPIRAF</sequence>
<dbReference type="EMBL" id="CP027806">
    <property type="protein sequence ID" value="AXJ00074.1"/>
    <property type="molecule type" value="Genomic_DNA"/>
</dbReference>
<dbReference type="PROSITE" id="PS51257">
    <property type="entry name" value="PROKAR_LIPOPROTEIN"/>
    <property type="match status" value="1"/>
</dbReference>
<dbReference type="Proteomes" id="UP000254808">
    <property type="component" value="Chromosome"/>
</dbReference>
<accession>A0A345UHX2</accession>
<protein>
    <recommendedName>
        <fullName evidence="3">DUF1566 domain-containing protein</fullName>
    </recommendedName>
</protein>
<evidence type="ECO:0000313" key="2">
    <source>
        <dbReference type="Proteomes" id="UP000254808"/>
    </source>
</evidence>
<organism evidence="1 2">
    <name type="scientific">Cyclonatronum proteinivorum</name>
    <dbReference type="NCBI Taxonomy" id="1457365"/>
    <lineage>
        <taxon>Bacteria</taxon>
        <taxon>Pseudomonadati</taxon>
        <taxon>Balneolota</taxon>
        <taxon>Balneolia</taxon>
        <taxon>Balneolales</taxon>
        <taxon>Cyclonatronaceae</taxon>
        <taxon>Cyclonatronum</taxon>
    </lineage>
</organism>
<evidence type="ECO:0000313" key="1">
    <source>
        <dbReference type="EMBL" id="AXJ00074.1"/>
    </source>
</evidence>
<dbReference type="OrthoDB" id="9765957at2"/>
<keyword evidence="2" id="KW-1185">Reference proteome</keyword>